<feature type="compositionally biased region" description="Basic and acidic residues" evidence="1">
    <location>
        <begin position="218"/>
        <end position="236"/>
    </location>
</feature>
<evidence type="ECO:0000313" key="2">
    <source>
        <dbReference type="EMBL" id="MFC6998973.1"/>
    </source>
</evidence>
<evidence type="ECO:0000256" key="1">
    <source>
        <dbReference type="SAM" id="MobiDB-lite"/>
    </source>
</evidence>
<comment type="caution">
    <text evidence="2">The sequence shown here is derived from an EMBL/GenBank/DDBJ whole genome shotgun (WGS) entry which is preliminary data.</text>
</comment>
<sequence length="267" mass="28678">MPRFKFSTSYRVASIFCLLLFVLVSVTALGQQQTRTLIIKKKEVYEVGPSNSLILDTLFMEDKAVLKFSSKGQGILIVKTAIIGDKCLISSRGGSRFHGEEGGNLSITIHFNSLESLTIDARGGDGRKGKDGIKDIPATPDKIEKITTTDHNGKPMVIVNRVPGLPAIDGTPPGKGGIGGSGGDIAFTYGAEGFIINFNNSKSKNSVTLLNSAGSKGADGRYAHVKQRREQLKSSEPEPEPDEDAMPKTTEPTNGNIILNQLQQAFK</sequence>
<protein>
    <recommendedName>
        <fullName evidence="4">Collagen-like protein</fullName>
    </recommendedName>
</protein>
<name>A0ABW2DR38_9BACT</name>
<evidence type="ECO:0008006" key="4">
    <source>
        <dbReference type="Google" id="ProtNLM"/>
    </source>
</evidence>
<dbReference type="Proteomes" id="UP001596405">
    <property type="component" value="Unassembled WGS sequence"/>
</dbReference>
<dbReference type="EMBL" id="JBHSYQ010000008">
    <property type="protein sequence ID" value="MFC6998973.1"/>
    <property type="molecule type" value="Genomic_DNA"/>
</dbReference>
<organism evidence="2 3">
    <name type="scientific">Rufibacter roseus</name>
    <dbReference type="NCBI Taxonomy" id="1567108"/>
    <lineage>
        <taxon>Bacteria</taxon>
        <taxon>Pseudomonadati</taxon>
        <taxon>Bacteroidota</taxon>
        <taxon>Cytophagia</taxon>
        <taxon>Cytophagales</taxon>
        <taxon>Hymenobacteraceae</taxon>
        <taxon>Rufibacter</taxon>
    </lineage>
</organism>
<keyword evidence="3" id="KW-1185">Reference proteome</keyword>
<gene>
    <name evidence="2" type="ORF">ACFQHR_15145</name>
</gene>
<evidence type="ECO:0000313" key="3">
    <source>
        <dbReference type="Proteomes" id="UP001596405"/>
    </source>
</evidence>
<proteinExistence type="predicted"/>
<reference evidence="3" key="1">
    <citation type="journal article" date="2019" name="Int. J. Syst. Evol. Microbiol.">
        <title>The Global Catalogue of Microorganisms (GCM) 10K type strain sequencing project: providing services to taxonomists for standard genome sequencing and annotation.</title>
        <authorList>
            <consortium name="The Broad Institute Genomics Platform"/>
            <consortium name="The Broad Institute Genome Sequencing Center for Infectious Disease"/>
            <person name="Wu L."/>
            <person name="Ma J."/>
        </authorList>
    </citation>
    <scope>NUCLEOTIDE SEQUENCE [LARGE SCALE GENOMIC DNA]</scope>
    <source>
        <strain evidence="3">CGMCC 4.7393</strain>
    </source>
</reference>
<dbReference type="RefSeq" id="WP_066624356.1">
    <property type="nucleotide sequence ID" value="NZ_JBHSYQ010000008.1"/>
</dbReference>
<accession>A0ABW2DR38</accession>
<feature type="region of interest" description="Disordered" evidence="1">
    <location>
        <begin position="214"/>
        <end position="255"/>
    </location>
</feature>